<feature type="region of interest" description="Disordered" evidence="1">
    <location>
        <begin position="105"/>
        <end position="137"/>
    </location>
</feature>
<sequence>MAAVSDRLGNTGSCGGESGDAGSDDGEGSGGGRWLGRRRKAPRWRIRRWGGLRRRKTARATAAGSAATVDAITRRIASLRDRSSVAEMEVRAEAAAAIVVANGVFSGGKRRPSHPSLIPSTKQKKLGSFYSINQTRK</sequence>
<keyword evidence="3" id="KW-1185">Reference proteome</keyword>
<dbReference type="Proteomes" id="UP000008022">
    <property type="component" value="Unassembled WGS sequence"/>
</dbReference>
<evidence type="ECO:0000313" key="2">
    <source>
        <dbReference type="EnsemblPlants" id="ORUFI01G38970.1"/>
    </source>
</evidence>
<dbReference type="EnsemblPlants" id="ORUFI01G38970.1">
    <property type="protein sequence ID" value="ORUFI01G38970.1"/>
    <property type="gene ID" value="ORUFI01G38970"/>
</dbReference>
<organism evidence="2 3">
    <name type="scientific">Oryza rufipogon</name>
    <name type="common">Brownbeard rice</name>
    <name type="synonym">Asian wild rice</name>
    <dbReference type="NCBI Taxonomy" id="4529"/>
    <lineage>
        <taxon>Eukaryota</taxon>
        <taxon>Viridiplantae</taxon>
        <taxon>Streptophyta</taxon>
        <taxon>Embryophyta</taxon>
        <taxon>Tracheophyta</taxon>
        <taxon>Spermatophyta</taxon>
        <taxon>Magnoliopsida</taxon>
        <taxon>Liliopsida</taxon>
        <taxon>Poales</taxon>
        <taxon>Poaceae</taxon>
        <taxon>BOP clade</taxon>
        <taxon>Oryzoideae</taxon>
        <taxon>Oryzeae</taxon>
        <taxon>Oryzinae</taxon>
        <taxon>Oryza</taxon>
    </lineage>
</organism>
<feature type="region of interest" description="Disordered" evidence="1">
    <location>
        <begin position="1"/>
        <end position="39"/>
    </location>
</feature>
<dbReference type="AlphaFoldDB" id="A0A0E0N4B8"/>
<reference evidence="2" key="2">
    <citation type="submission" date="2015-06" db="UniProtKB">
        <authorList>
            <consortium name="EnsemblPlants"/>
        </authorList>
    </citation>
    <scope>IDENTIFICATION</scope>
</reference>
<dbReference type="OMA" id="IRRWGGL"/>
<accession>A0A0E0N4B8</accession>
<name>A0A0E0N4B8_ORYRU</name>
<protein>
    <submittedName>
        <fullName evidence="2">Uncharacterized protein</fullName>
    </submittedName>
</protein>
<reference evidence="3" key="1">
    <citation type="submission" date="2013-06" db="EMBL/GenBank/DDBJ databases">
        <authorList>
            <person name="Zhao Q."/>
        </authorList>
    </citation>
    <scope>NUCLEOTIDE SEQUENCE</scope>
    <source>
        <strain evidence="3">cv. W1943</strain>
    </source>
</reference>
<evidence type="ECO:0000313" key="3">
    <source>
        <dbReference type="Proteomes" id="UP000008022"/>
    </source>
</evidence>
<dbReference type="Gramene" id="ORUFI01G38970.1">
    <property type="protein sequence ID" value="ORUFI01G38970.1"/>
    <property type="gene ID" value="ORUFI01G38970"/>
</dbReference>
<proteinExistence type="predicted"/>
<evidence type="ECO:0000256" key="1">
    <source>
        <dbReference type="SAM" id="MobiDB-lite"/>
    </source>
</evidence>
<dbReference type="HOGENOM" id="CLU_1868465_0_0_1"/>